<comment type="caution">
    <text evidence="2">The sequence shown here is derived from an EMBL/GenBank/DDBJ whole genome shotgun (WGS) entry which is preliminary data.</text>
</comment>
<name>A0AAE1AC58_9GAST</name>
<dbReference type="AlphaFoldDB" id="A0AAE1AC58"/>
<feature type="region of interest" description="Disordered" evidence="1">
    <location>
        <begin position="99"/>
        <end position="128"/>
    </location>
</feature>
<evidence type="ECO:0000256" key="1">
    <source>
        <dbReference type="SAM" id="MobiDB-lite"/>
    </source>
</evidence>
<evidence type="ECO:0000313" key="2">
    <source>
        <dbReference type="EMBL" id="KAK3784908.1"/>
    </source>
</evidence>
<protein>
    <submittedName>
        <fullName evidence="2">Uncharacterized protein</fullName>
    </submittedName>
</protein>
<evidence type="ECO:0000313" key="3">
    <source>
        <dbReference type="Proteomes" id="UP001283361"/>
    </source>
</evidence>
<keyword evidence="3" id="KW-1185">Reference proteome</keyword>
<proteinExistence type="predicted"/>
<dbReference type="Proteomes" id="UP001283361">
    <property type="component" value="Unassembled WGS sequence"/>
</dbReference>
<gene>
    <name evidence="2" type="ORF">RRG08_005806</name>
</gene>
<accession>A0AAE1AC58</accession>
<reference evidence="2" key="1">
    <citation type="journal article" date="2023" name="G3 (Bethesda)">
        <title>A reference genome for the long-term kleptoplast-retaining sea slug Elysia crispata morphotype clarki.</title>
        <authorList>
            <person name="Eastman K.E."/>
            <person name="Pendleton A.L."/>
            <person name="Shaikh M.A."/>
            <person name="Suttiyut T."/>
            <person name="Ogas R."/>
            <person name="Tomko P."/>
            <person name="Gavelis G."/>
            <person name="Widhalm J.R."/>
            <person name="Wisecaver J.H."/>
        </authorList>
    </citation>
    <scope>NUCLEOTIDE SEQUENCE</scope>
    <source>
        <strain evidence="2">ECLA1</strain>
    </source>
</reference>
<organism evidence="2 3">
    <name type="scientific">Elysia crispata</name>
    <name type="common">lettuce slug</name>
    <dbReference type="NCBI Taxonomy" id="231223"/>
    <lineage>
        <taxon>Eukaryota</taxon>
        <taxon>Metazoa</taxon>
        <taxon>Spiralia</taxon>
        <taxon>Lophotrochozoa</taxon>
        <taxon>Mollusca</taxon>
        <taxon>Gastropoda</taxon>
        <taxon>Heterobranchia</taxon>
        <taxon>Euthyneura</taxon>
        <taxon>Panpulmonata</taxon>
        <taxon>Sacoglossa</taxon>
        <taxon>Placobranchoidea</taxon>
        <taxon>Plakobranchidae</taxon>
        <taxon>Elysia</taxon>
    </lineage>
</organism>
<dbReference type="EMBL" id="JAWDGP010002183">
    <property type="protein sequence ID" value="KAK3784908.1"/>
    <property type="molecule type" value="Genomic_DNA"/>
</dbReference>
<sequence>MPRAQQGDTWGLGQLFEQPSKVFLPPRGKDPPGRKEFLPRGRWRSPALCFALKRRRGDLFNTLPPLKAGLAIFEKRPAKNDLTPQGLFCFNTRRATLASPIPRHPRNPSKTFASLFIREGRSPSKQNQ</sequence>